<keyword evidence="6" id="KW-0227">DNA damage</keyword>
<keyword evidence="9 16" id="KW-0067">ATP-binding</keyword>
<feature type="chain" id="PRO_5044849233" description="DNA helicase MCM9" evidence="17">
    <location>
        <begin position="21"/>
        <end position="612"/>
    </location>
</feature>
<dbReference type="PRINTS" id="PR01657">
    <property type="entry name" value="MCMFAMILY"/>
</dbReference>
<dbReference type="GO" id="GO:0005634">
    <property type="term" value="C:nucleus"/>
    <property type="evidence" value="ECO:0007669"/>
    <property type="project" value="UniProtKB-SubCell"/>
</dbReference>
<evidence type="ECO:0000256" key="4">
    <source>
        <dbReference type="ARBA" id="ARBA00022705"/>
    </source>
</evidence>
<dbReference type="GO" id="GO:0005524">
    <property type="term" value="F:ATP binding"/>
    <property type="evidence" value="ECO:0007669"/>
    <property type="project" value="UniProtKB-KW"/>
</dbReference>
<dbReference type="SMART" id="SM00350">
    <property type="entry name" value="MCM"/>
    <property type="match status" value="1"/>
</dbReference>
<organism evidence="19 20">
    <name type="scientific">Ranatra chinensis</name>
    <dbReference type="NCBI Taxonomy" id="642074"/>
    <lineage>
        <taxon>Eukaryota</taxon>
        <taxon>Metazoa</taxon>
        <taxon>Ecdysozoa</taxon>
        <taxon>Arthropoda</taxon>
        <taxon>Hexapoda</taxon>
        <taxon>Insecta</taxon>
        <taxon>Pterygota</taxon>
        <taxon>Neoptera</taxon>
        <taxon>Paraneoptera</taxon>
        <taxon>Hemiptera</taxon>
        <taxon>Heteroptera</taxon>
        <taxon>Panheteroptera</taxon>
        <taxon>Nepomorpha</taxon>
        <taxon>Nepidae</taxon>
        <taxon>Ranatrinae</taxon>
        <taxon>Ranatra</taxon>
    </lineage>
</organism>
<evidence type="ECO:0000256" key="8">
    <source>
        <dbReference type="ARBA" id="ARBA00022806"/>
    </source>
</evidence>
<dbReference type="InterPro" id="IPR058768">
    <property type="entry name" value="MCM9_N"/>
</dbReference>
<dbReference type="Pfam" id="PF26066">
    <property type="entry name" value="MCM9_N"/>
    <property type="match status" value="1"/>
</dbReference>
<protein>
    <recommendedName>
        <fullName evidence="13">DNA helicase MCM9</fullName>
        <ecNumber evidence="3">3.6.4.12</ecNumber>
    </recommendedName>
    <alternativeName>
        <fullName evidence="14">Minichromosome maintenance 9</fullName>
    </alternativeName>
</protein>
<dbReference type="Pfam" id="PF00493">
    <property type="entry name" value="MCM"/>
    <property type="match status" value="1"/>
</dbReference>
<dbReference type="PANTHER" id="PTHR11630">
    <property type="entry name" value="DNA REPLICATION LICENSING FACTOR MCM FAMILY MEMBER"/>
    <property type="match status" value="1"/>
</dbReference>
<keyword evidence="8" id="KW-0347">Helicase</keyword>
<evidence type="ECO:0000256" key="11">
    <source>
        <dbReference type="ARBA" id="ARBA00023204"/>
    </source>
</evidence>
<evidence type="ECO:0000256" key="6">
    <source>
        <dbReference type="ARBA" id="ARBA00022763"/>
    </source>
</evidence>
<keyword evidence="10 16" id="KW-0238">DNA-binding</keyword>
<dbReference type="InterPro" id="IPR027417">
    <property type="entry name" value="P-loop_NTPase"/>
</dbReference>
<gene>
    <name evidence="19" type="ORF">AAG570_006265</name>
</gene>
<evidence type="ECO:0000256" key="15">
    <source>
        <dbReference type="ARBA" id="ARBA00047995"/>
    </source>
</evidence>
<evidence type="ECO:0000313" key="19">
    <source>
        <dbReference type="EMBL" id="KAL1139279.1"/>
    </source>
</evidence>
<evidence type="ECO:0000256" key="10">
    <source>
        <dbReference type="ARBA" id="ARBA00023125"/>
    </source>
</evidence>
<dbReference type="GO" id="GO:0016787">
    <property type="term" value="F:hydrolase activity"/>
    <property type="evidence" value="ECO:0007669"/>
    <property type="project" value="UniProtKB-KW"/>
</dbReference>
<evidence type="ECO:0000256" key="1">
    <source>
        <dbReference type="ARBA" id="ARBA00004123"/>
    </source>
</evidence>
<keyword evidence="11" id="KW-0234">DNA repair</keyword>
<dbReference type="SUPFAM" id="SSF50249">
    <property type="entry name" value="Nucleic acid-binding proteins"/>
    <property type="match status" value="1"/>
</dbReference>
<dbReference type="InterPro" id="IPR012340">
    <property type="entry name" value="NA-bd_OB-fold"/>
</dbReference>
<evidence type="ECO:0000256" key="3">
    <source>
        <dbReference type="ARBA" id="ARBA00012551"/>
    </source>
</evidence>
<dbReference type="PANTHER" id="PTHR11630:SF48">
    <property type="entry name" value="DNA HELICASE MCM9"/>
    <property type="match status" value="1"/>
</dbReference>
<dbReference type="GO" id="GO:0003678">
    <property type="term" value="F:DNA helicase activity"/>
    <property type="evidence" value="ECO:0007669"/>
    <property type="project" value="UniProtKB-EC"/>
</dbReference>
<dbReference type="EC" id="3.6.4.12" evidence="3"/>
<dbReference type="InterPro" id="IPR031327">
    <property type="entry name" value="MCM"/>
</dbReference>
<dbReference type="Gene3D" id="2.20.28.10">
    <property type="match status" value="1"/>
</dbReference>
<dbReference type="EMBL" id="JBFDAA010000002">
    <property type="protein sequence ID" value="KAL1139279.1"/>
    <property type="molecule type" value="Genomic_DNA"/>
</dbReference>
<keyword evidence="4" id="KW-0235">DNA replication</keyword>
<dbReference type="PROSITE" id="PS50051">
    <property type="entry name" value="MCM_2"/>
    <property type="match status" value="1"/>
</dbReference>
<evidence type="ECO:0000259" key="18">
    <source>
        <dbReference type="PROSITE" id="PS50051"/>
    </source>
</evidence>
<evidence type="ECO:0000256" key="2">
    <source>
        <dbReference type="ARBA" id="ARBA00008010"/>
    </source>
</evidence>
<evidence type="ECO:0000256" key="7">
    <source>
        <dbReference type="ARBA" id="ARBA00022801"/>
    </source>
</evidence>
<dbReference type="GO" id="GO:0003677">
    <property type="term" value="F:DNA binding"/>
    <property type="evidence" value="ECO:0007669"/>
    <property type="project" value="UniProtKB-KW"/>
</dbReference>
<dbReference type="Proteomes" id="UP001558652">
    <property type="component" value="Unassembled WGS sequence"/>
</dbReference>
<evidence type="ECO:0000256" key="5">
    <source>
        <dbReference type="ARBA" id="ARBA00022741"/>
    </source>
</evidence>
<keyword evidence="17" id="KW-0732">Signal</keyword>
<evidence type="ECO:0000256" key="16">
    <source>
        <dbReference type="RuleBase" id="RU004070"/>
    </source>
</evidence>
<evidence type="ECO:0000256" key="13">
    <source>
        <dbReference type="ARBA" id="ARBA00041085"/>
    </source>
</evidence>
<accession>A0ABD0YVM7</accession>
<dbReference type="Pfam" id="PF17855">
    <property type="entry name" value="MCM_lid"/>
    <property type="match status" value="1"/>
</dbReference>
<dbReference type="Pfam" id="PF17207">
    <property type="entry name" value="MCM_OB"/>
    <property type="match status" value="1"/>
</dbReference>
<evidence type="ECO:0000256" key="14">
    <source>
        <dbReference type="ARBA" id="ARBA00042301"/>
    </source>
</evidence>
<sequence length="612" mass="67805">MLLLEYCIIIFISFCSFVSLFETSTELGDGILTYPITVLPVCDRALLKAQKKLLKECEETGKWTVKKNIHTRITALPIGSESYRSSFPQNDDVGCFIRVIGTVVRRIVPKMLEYQRDYTCTKCKHEFSVLADYELHYTMSSVGSCRNPEGCKSTTFTLSDVNYFKDYQEIKLQEQVGKLDIGTMPRSVWVTLEDDLVDTCKPGDDVIICGIARRRWKNLVPGVKTDISLVVQANHLQVCNDQNYAIHITQEVKDEFTEFWKCNANSPLKARNKIIASICPEVYGLYLIKLSVGLVLAGGVAQEPGSGARVRGESHLLLVGDPGTAKSHILQFAAALSPRSVFTTGIGSTSAGLTVSAVMANGEWQLEAGALVLADGGVCCIDEFNSIREHDKASIHEAMEQQTISVAKAGMVCKLSTRCSVLAATNPKGHYDPLHPLTINCAIGSPLLSRFDLVFILLDSANEHWDRLISSFILQGKTCPKESSNSSIWSIEKLQSYYCIIKSIVPKLTEKAMTILREYYHFQRRAESTNGARTTVRLLESLIRLSQAHARLMFREQVIVLDAVVSVSLIEASIYGSPSIVGDGNILHTTFPLDPKEEYAIQGEICLFSVLC</sequence>
<dbReference type="PROSITE" id="PS00847">
    <property type="entry name" value="MCM_1"/>
    <property type="match status" value="1"/>
</dbReference>
<feature type="signal peptide" evidence="17">
    <location>
        <begin position="1"/>
        <end position="20"/>
    </location>
</feature>
<comment type="subcellular location">
    <subcellularLocation>
        <location evidence="1">Nucleus</location>
    </subcellularLocation>
</comment>
<dbReference type="Gene3D" id="3.40.50.300">
    <property type="entry name" value="P-loop containing nucleotide triphosphate hydrolases"/>
    <property type="match status" value="1"/>
</dbReference>
<dbReference type="InterPro" id="IPR001208">
    <property type="entry name" value="MCM_dom"/>
</dbReference>
<dbReference type="FunFam" id="3.40.50.300:FF:000671">
    <property type="entry name" value="DNA helicase MCM9 isoform X1"/>
    <property type="match status" value="1"/>
</dbReference>
<proteinExistence type="inferred from homology"/>
<keyword evidence="7" id="KW-0378">Hydrolase</keyword>
<comment type="catalytic activity">
    <reaction evidence="15">
        <text>ATP + H2O = ADP + phosphate + H(+)</text>
        <dbReference type="Rhea" id="RHEA:13065"/>
        <dbReference type="ChEBI" id="CHEBI:15377"/>
        <dbReference type="ChEBI" id="CHEBI:15378"/>
        <dbReference type="ChEBI" id="CHEBI:30616"/>
        <dbReference type="ChEBI" id="CHEBI:43474"/>
        <dbReference type="ChEBI" id="CHEBI:456216"/>
        <dbReference type="EC" id="3.6.4.12"/>
    </reaction>
</comment>
<dbReference type="SMART" id="SM00382">
    <property type="entry name" value="AAA"/>
    <property type="match status" value="1"/>
</dbReference>
<comment type="similarity">
    <text evidence="2 16">Belongs to the MCM family.</text>
</comment>
<dbReference type="GO" id="GO:0006281">
    <property type="term" value="P:DNA repair"/>
    <property type="evidence" value="ECO:0007669"/>
    <property type="project" value="UniProtKB-KW"/>
</dbReference>
<keyword evidence="20" id="KW-1185">Reference proteome</keyword>
<comment type="caution">
    <text evidence="19">The sequence shown here is derived from an EMBL/GenBank/DDBJ whole genome shotgun (WGS) entry which is preliminary data.</text>
</comment>
<dbReference type="InterPro" id="IPR041562">
    <property type="entry name" value="MCM_lid"/>
</dbReference>
<evidence type="ECO:0000313" key="20">
    <source>
        <dbReference type="Proteomes" id="UP001558652"/>
    </source>
</evidence>
<dbReference type="InterPro" id="IPR003593">
    <property type="entry name" value="AAA+_ATPase"/>
</dbReference>
<keyword evidence="12" id="KW-0539">Nucleus</keyword>
<dbReference type="AlphaFoldDB" id="A0ABD0YVM7"/>
<evidence type="ECO:0000256" key="17">
    <source>
        <dbReference type="SAM" id="SignalP"/>
    </source>
</evidence>
<dbReference type="SUPFAM" id="SSF52540">
    <property type="entry name" value="P-loop containing nucleoside triphosphate hydrolases"/>
    <property type="match status" value="1"/>
</dbReference>
<dbReference type="InterPro" id="IPR033762">
    <property type="entry name" value="MCM_OB"/>
</dbReference>
<keyword evidence="5 16" id="KW-0547">Nucleotide-binding</keyword>
<dbReference type="Gene3D" id="2.40.50.140">
    <property type="entry name" value="Nucleic acid-binding proteins"/>
    <property type="match status" value="1"/>
</dbReference>
<dbReference type="InterPro" id="IPR018525">
    <property type="entry name" value="MCM_CS"/>
</dbReference>
<evidence type="ECO:0000256" key="12">
    <source>
        <dbReference type="ARBA" id="ARBA00023242"/>
    </source>
</evidence>
<feature type="domain" description="MCM C-terminal AAA(+) ATPase" evidence="18">
    <location>
        <begin position="270"/>
        <end position="473"/>
    </location>
</feature>
<name>A0ABD0YVM7_9HEMI</name>
<evidence type="ECO:0000256" key="9">
    <source>
        <dbReference type="ARBA" id="ARBA00022840"/>
    </source>
</evidence>
<reference evidence="19 20" key="1">
    <citation type="submission" date="2024-07" db="EMBL/GenBank/DDBJ databases">
        <title>Chromosome-level genome assembly of the water stick insect Ranatra chinensis (Heteroptera: Nepidae).</title>
        <authorList>
            <person name="Liu X."/>
        </authorList>
    </citation>
    <scope>NUCLEOTIDE SEQUENCE [LARGE SCALE GENOMIC DNA]</scope>
    <source>
        <strain evidence="19">Cailab_2021Rc</strain>
        <tissue evidence="19">Muscle</tissue>
    </source>
</reference>